<evidence type="ECO:0000313" key="4">
    <source>
        <dbReference type="EMBL" id="MFC7326665.1"/>
    </source>
</evidence>
<name>A0ABW2KBI8_9ACTN</name>
<dbReference type="InterPro" id="IPR036388">
    <property type="entry name" value="WH-like_DNA-bd_sf"/>
</dbReference>
<feature type="compositionally biased region" description="Low complexity" evidence="2">
    <location>
        <begin position="106"/>
        <end position="116"/>
    </location>
</feature>
<accession>A0ABW2KBI8</accession>
<comment type="caution">
    <text evidence="4">The sequence shown here is derived from an EMBL/GenBank/DDBJ whole genome shotgun (WGS) entry which is preliminary data.</text>
</comment>
<dbReference type="Pfam" id="PF00480">
    <property type="entry name" value="ROK"/>
    <property type="match status" value="1"/>
</dbReference>
<dbReference type="Pfam" id="PF12802">
    <property type="entry name" value="MarR_2"/>
    <property type="match status" value="1"/>
</dbReference>
<dbReference type="SUPFAM" id="SSF46785">
    <property type="entry name" value="Winged helix' DNA-binding domain"/>
    <property type="match status" value="1"/>
</dbReference>
<dbReference type="Gene3D" id="1.10.10.10">
    <property type="entry name" value="Winged helix-like DNA-binding domain superfamily/Winged helix DNA-binding domain"/>
    <property type="match status" value="1"/>
</dbReference>
<dbReference type="Gene3D" id="3.30.420.40">
    <property type="match status" value="2"/>
</dbReference>
<evidence type="ECO:0000313" key="5">
    <source>
        <dbReference type="Proteomes" id="UP001596540"/>
    </source>
</evidence>
<organism evidence="4 5">
    <name type="scientific">Marinactinospora rubrisoli</name>
    <dbReference type="NCBI Taxonomy" id="2715399"/>
    <lineage>
        <taxon>Bacteria</taxon>
        <taxon>Bacillati</taxon>
        <taxon>Actinomycetota</taxon>
        <taxon>Actinomycetes</taxon>
        <taxon>Streptosporangiales</taxon>
        <taxon>Nocardiopsidaceae</taxon>
        <taxon>Marinactinospora</taxon>
    </lineage>
</organism>
<feature type="compositionally biased region" description="Low complexity" evidence="2">
    <location>
        <begin position="124"/>
        <end position="157"/>
    </location>
</feature>
<dbReference type="Proteomes" id="UP001596540">
    <property type="component" value="Unassembled WGS sequence"/>
</dbReference>
<dbReference type="SUPFAM" id="SSF53067">
    <property type="entry name" value="Actin-like ATPase domain"/>
    <property type="match status" value="1"/>
</dbReference>
<keyword evidence="5" id="KW-1185">Reference proteome</keyword>
<dbReference type="InterPro" id="IPR000600">
    <property type="entry name" value="ROK"/>
</dbReference>
<reference evidence="5" key="1">
    <citation type="journal article" date="2019" name="Int. J. Syst. Evol. Microbiol.">
        <title>The Global Catalogue of Microorganisms (GCM) 10K type strain sequencing project: providing services to taxonomists for standard genome sequencing and annotation.</title>
        <authorList>
            <consortium name="The Broad Institute Genomics Platform"/>
            <consortium name="The Broad Institute Genome Sequencing Center for Infectious Disease"/>
            <person name="Wu L."/>
            <person name="Ma J."/>
        </authorList>
    </citation>
    <scope>NUCLEOTIDE SEQUENCE [LARGE SCALE GENOMIC DNA]</scope>
    <source>
        <strain evidence="5">CGMCC 4.7382</strain>
    </source>
</reference>
<evidence type="ECO:0000256" key="1">
    <source>
        <dbReference type="ARBA" id="ARBA00006479"/>
    </source>
</evidence>
<dbReference type="InterPro" id="IPR036390">
    <property type="entry name" value="WH_DNA-bd_sf"/>
</dbReference>
<dbReference type="EMBL" id="JBHTBH010000001">
    <property type="protein sequence ID" value="MFC7326665.1"/>
    <property type="molecule type" value="Genomic_DNA"/>
</dbReference>
<sequence>MRESNLGLVLRAVRENAPCSRADVAAVTGLTKATVSSLVADLMAHGLVRETGAAPERRVGRPGVMLALDGRRIAAVGLEVNVDYLTVVAVDLMERELLSRQVPFDAGAAGDSSRSAAARDDSRSAAARAEPRSAAARPDPRSAAARPDPRSAAARAEPATERLAALVRETLADPLLSGRTVLGISVAVPGLVDSPAGVVTDAPNLRWSGFPLRDRLRALLDAAGLGALPLLVDNDANLGAVAEYRSGHLAHTPDLVYLTGEVGIGAGVLVNGRPLRGSRGFGGEIGHIPLARRPRCGCGRYGCLEALAGVQAIVRRTVPDLVPAGPVTGSLVATAVAATVERARAGDADVLHALSRAGGWLGRGVATVVNLLNPRAVLLGGYFVPLAPWLLPPCTAELDAHVIAPDRGGCQVAASTLGLTAAARGGAAALVDALDTGRLPLPPPLPPTTAGTTP</sequence>
<proteinExistence type="inferred from homology"/>
<comment type="similarity">
    <text evidence="1">Belongs to the ROK (NagC/XylR) family.</text>
</comment>
<evidence type="ECO:0000256" key="2">
    <source>
        <dbReference type="SAM" id="MobiDB-lite"/>
    </source>
</evidence>
<gene>
    <name evidence="4" type="ORF">ACFQRF_02830</name>
</gene>
<protein>
    <submittedName>
        <fullName evidence="4">ROK family protein</fullName>
    </submittedName>
</protein>
<dbReference type="PANTHER" id="PTHR18964">
    <property type="entry name" value="ROK (REPRESSOR, ORF, KINASE) FAMILY"/>
    <property type="match status" value="1"/>
</dbReference>
<dbReference type="RefSeq" id="WP_379868524.1">
    <property type="nucleotide sequence ID" value="NZ_JBHTBH010000001.1"/>
</dbReference>
<evidence type="ECO:0000259" key="3">
    <source>
        <dbReference type="Pfam" id="PF12802"/>
    </source>
</evidence>
<dbReference type="PANTHER" id="PTHR18964:SF149">
    <property type="entry name" value="BIFUNCTIONAL UDP-N-ACETYLGLUCOSAMINE 2-EPIMERASE_N-ACETYLMANNOSAMINE KINASE"/>
    <property type="match status" value="1"/>
</dbReference>
<feature type="region of interest" description="Disordered" evidence="2">
    <location>
        <begin position="106"/>
        <end position="157"/>
    </location>
</feature>
<dbReference type="InterPro" id="IPR000835">
    <property type="entry name" value="HTH_MarR-typ"/>
</dbReference>
<dbReference type="InterPro" id="IPR043129">
    <property type="entry name" value="ATPase_NBD"/>
</dbReference>
<feature type="domain" description="HTH marR-type" evidence="3">
    <location>
        <begin position="8"/>
        <end position="58"/>
    </location>
</feature>